<dbReference type="InterPro" id="IPR029062">
    <property type="entry name" value="Class_I_gatase-like"/>
</dbReference>
<dbReference type="GO" id="GO:0005829">
    <property type="term" value="C:cytosol"/>
    <property type="evidence" value="ECO:0007669"/>
    <property type="project" value="TreeGrafter"/>
</dbReference>
<keyword evidence="6 11" id="KW-0547">Nucleotide-binding</keyword>
<dbReference type="Pfam" id="PF00958">
    <property type="entry name" value="GMP_synt_C"/>
    <property type="match status" value="1"/>
</dbReference>
<dbReference type="PATRIC" id="fig|336831.14.peg.2238"/>
<dbReference type="OrthoDB" id="9802219at2"/>
<dbReference type="SUPFAM" id="SSF54810">
    <property type="entry name" value="GMP synthetase C-terminal dimerisation domain"/>
    <property type="match status" value="1"/>
</dbReference>
<evidence type="ECO:0000256" key="7">
    <source>
        <dbReference type="ARBA" id="ARBA00022749"/>
    </source>
</evidence>
<evidence type="ECO:0000256" key="6">
    <source>
        <dbReference type="ARBA" id="ARBA00022741"/>
    </source>
</evidence>
<evidence type="ECO:0000256" key="5">
    <source>
        <dbReference type="ARBA" id="ARBA00022598"/>
    </source>
</evidence>
<dbReference type="PROSITE" id="PS51273">
    <property type="entry name" value="GATASE_TYPE_1"/>
    <property type="match status" value="1"/>
</dbReference>
<evidence type="ECO:0000256" key="12">
    <source>
        <dbReference type="PROSITE-ProRule" id="PRU00886"/>
    </source>
</evidence>
<dbReference type="HAMAP" id="MF_00344">
    <property type="entry name" value="GMP_synthase"/>
    <property type="match status" value="1"/>
</dbReference>
<dbReference type="Proteomes" id="UP000034228">
    <property type="component" value="Unassembled WGS sequence"/>
</dbReference>
<dbReference type="Pfam" id="PF02540">
    <property type="entry name" value="NAD_synthase"/>
    <property type="match status" value="1"/>
</dbReference>
<dbReference type="Gene3D" id="3.40.50.620">
    <property type="entry name" value="HUPs"/>
    <property type="match status" value="1"/>
</dbReference>
<proteinExistence type="inferred from homology"/>
<dbReference type="InterPro" id="IPR022955">
    <property type="entry name" value="GMP_synthase"/>
</dbReference>
<keyword evidence="15" id="KW-1185">Reference proteome</keyword>
<keyword evidence="7 11" id="KW-0332">GMP biosynthesis</keyword>
<keyword evidence="5 11" id="KW-0436">Ligase</keyword>
<keyword evidence="10 11" id="KW-0315">Glutamine amidotransferase</keyword>
<dbReference type="InterPro" id="IPR004739">
    <property type="entry name" value="GMP_synth_GATase"/>
</dbReference>
<dbReference type="SUPFAM" id="SSF52317">
    <property type="entry name" value="Class I glutamine amidotransferase-like"/>
    <property type="match status" value="1"/>
</dbReference>
<dbReference type="STRING" id="336831.WG68_00175"/>
<dbReference type="FunFam" id="3.40.50.880:FF:000001">
    <property type="entry name" value="GMP synthase [glutamine-hydrolyzing]"/>
    <property type="match status" value="1"/>
</dbReference>
<comment type="subunit">
    <text evidence="11">Homodimer.</text>
</comment>
<dbReference type="SUPFAM" id="SSF52402">
    <property type="entry name" value="Adenine nucleotide alpha hydrolases-like"/>
    <property type="match status" value="1"/>
</dbReference>
<dbReference type="InterPro" id="IPR014729">
    <property type="entry name" value="Rossmann-like_a/b/a_fold"/>
</dbReference>
<evidence type="ECO:0000256" key="1">
    <source>
        <dbReference type="ARBA" id="ARBA00002332"/>
    </source>
</evidence>
<dbReference type="FunFam" id="3.40.50.620:FF:000001">
    <property type="entry name" value="GMP synthase [glutamine-hydrolyzing]"/>
    <property type="match status" value="1"/>
</dbReference>
<feature type="binding site" evidence="12">
    <location>
        <begin position="235"/>
        <end position="241"/>
    </location>
    <ligand>
        <name>ATP</name>
        <dbReference type="ChEBI" id="CHEBI:30616"/>
    </ligand>
</feature>
<comment type="pathway">
    <text evidence="2 11">Purine metabolism; GMP biosynthesis; GMP from XMP (L-Gln route): step 1/1.</text>
</comment>
<evidence type="ECO:0000313" key="15">
    <source>
        <dbReference type="Proteomes" id="UP000034228"/>
    </source>
</evidence>
<keyword evidence="8 11" id="KW-0658">Purine biosynthesis</keyword>
<feature type="active site" description="Nucleophile" evidence="11">
    <location>
        <position position="86"/>
    </location>
</feature>
<dbReference type="PANTHER" id="PTHR11922">
    <property type="entry name" value="GMP SYNTHASE-RELATED"/>
    <property type="match status" value="1"/>
</dbReference>
<evidence type="ECO:0000256" key="2">
    <source>
        <dbReference type="ARBA" id="ARBA00005153"/>
    </source>
</evidence>
<dbReference type="CDD" id="cd01742">
    <property type="entry name" value="GATase1_GMP_Synthase"/>
    <property type="match status" value="1"/>
</dbReference>
<dbReference type="EC" id="6.3.5.2" evidence="3 11"/>
<dbReference type="EMBL" id="LAHO01000001">
    <property type="protein sequence ID" value="KKO47112.1"/>
    <property type="molecule type" value="Genomic_DNA"/>
</dbReference>
<dbReference type="InterPro" id="IPR025777">
    <property type="entry name" value="GMPS_ATP_PPase_dom"/>
</dbReference>
<evidence type="ECO:0000259" key="13">
    <source>
        <dbReference type="PROSITE" id="PS51553"/>
    </source>
</evidence>
<comment type="catalytic activity">
    <reaction evidence="11">
        <text>XMP + L-glutamine + ATP + H2O = GMP + L-glutamate + AMP + diphosphate + 2 H(+)</text>
        <dbReference type="Rhea" id="RHEA:11680"/>
        <dbReference type="ChEBI" id="CHEBI:15377"/>
        <dbReference type="ChEBI" id="CHEBI:15378"/>
        <dbReference type="ChEBI" id="CHEBI:29985"/>
        <dbReference type="ChEBI" id="CHEBI:30616"/>
        <dbReference type="ChEBI" id="CHEBI:33019"/>
        <dbReference type="ChEBI" id="CHEBI:57464"/>
        <dbReference type="ChEBI" id="CHEBI:58115"/>
        <dbReference type="ChEBI" id="CHEBI:58359"/>
        <dbReference type="ChEBI" id="CHEBI:456215"/>
        <dbReference type="EC" id="6.3.5.2"/>
    </reaction>
</comment>
<dbReference type="GO" id="GO:0005524">
    <property type="term" value="F:ATP binding"/>
    <property type="evidence" value="ECO:0007669"/>
    <property type="project" value="UniProtKB-UniRule"/>
</dbReference>
<dbReference type="FunFam" id="3.30.300.10:FF:000002">
    <property type="entry name" value="GMP synthase [glutamine-hydrolyzing]"/>
    <property type="match status" value="1"/>
</dbReference>
<dbReference type="GO" id="GO:0003921">
    <property type="term" value="F:GMP synthase activity"/>
    <property type="evidence" value="ECO:0007669"/>
    <property type="project" value="InterPro"/>
</dbReference>
<dbReference type="NCBIfam" id="NF000848">
    <property type="entry name" value="PRK00074.1"/>
    <property type="match status" value="1"/>
</dbReference>
<dbReference type="Gene3D" id="3.40.50.880">
    <property type="match status" value="1"/>
</dbReference>
<dbReference type="InterPro" id="IPR001674">
    <property type="entry name" value="GMP_synth_C"/>
</dbReference>
<name>A0A0M2V8F4_9GAMM</name>
<dbReference type="PROSITE" id="PS51553">
    <property type="entry name" value="GMPS_ATP_PPASE"/>
    <property type="match status" value="1"/>
</dbReference>
<evidence type="ECO:0000256" key="4">
    <source>
        <dbReference type="ARBA" id="ARBA00021562"/>
    </source>
</evidence>
<sequence length="525" mass="58407">MNKNIHHHRILILDFGSQYTQLIARRVREIGVYCELWAWDVTEAQIRDFNPTGIILSGGPESVHEANSPRAPQYVFDAGVPLLGICYGMQTMAEQLGGKVQGSDLREFGYAQVEVIAANDLFAKIEDHIGGNGNALLDVWMSHGDKVVQIPDGFITCATTTTCPHAGIVDEARQFYGVQFHPEVTHTRQGLRMLEHFIVNICGCDKLWTPASIIEDAIVRLKQQIGDDQVILGLSGGVDSSVVAMLLHRAIGKNLTCVFVDNGLLRLNEGKQVMDMFGDHFGLNIIKIDAEQRFLDALAGENEPEAKRKIIGRVFVEVFDEESQKLDNARWLAQGTIYPDVIESAGSATGKAHVIKSHHNVGGLPAHMKLGLVEPLRELFKDEVRKVGLELGLPYDMLYRHPFPGPGLGVRVLGEIKKEYCDILRRADAIFIEELHKADLYNKVSQAFAVFLPVKSVGVMGDARKYDWVVSLRAVETIDFMTAHWAHLPYELLGKVSNRIINEINGISRVVYDISGKPPATIEWE</sequence>
<dbReference type="InterPro" id="IPR022310">
    <property type="entry name" value="NAD/GMP_synthase"/>
</dbReference>
<gene>
    <name evidence="11 14" type="primary">guaA</name>
    <name evidence="14" type="ORF">WG68_00175</name>
</gene>
<feature type="active site" evidence="11">
    <location>
        <position position="181"/>
    </location>
</feature>
<dbReference type="NCBIfam" id="TIGR00884">
    <property type="entry name" value="guaA_Cterm"/>
    <property type="match status" value="1"/>
</dbReference>
<keyword evidence="9 11" id="KW-0067">ATP-binding</keyword>
<comment type="function">
    <text evidence="1 11">Catalyzes the synthesis of GMP from XMP.</text>
</comment>
<evidence type="ECO:0000256" key="11">
    <source>
        <dbReference type="HAMAP-Rule" id="MF_00344"/>
    </source>
</evidence>
<feature type="domain" description="GMPS ATP-PPase" evidence="13">
    <location>
        <begin position="208"/>
        <end position="400"/>
    </location>
</feature>
<dbReference type="Gene3D" id="3.30.300.10">
    <property type="match status" value="1"/>
</dbReference>
<dbReference type="CDD" id="cd01997">
    <property type="entry name" value="GMP_synthase_C"/>
    <property type="match status" value="1"/>
</dbReference>
<feature type="active site" evidence="11">
    <location>
        <position position="183"/>
    </location>
</feature>
<protein>
    <recommendedName>
        <fullName evidence="4 11">GMP synthase [glutamine-hydrolyzing]</fullName>
        <ecNumber evidence="3 11">6.3.5.2</ecNumber>
    </recommendedName>
    <alternativeName>
        <fullName evidence="11">GMP synthetase</fullName>
    </alternativeName>
    <alternativeName>
        <fullName evidence="11">Glutamine amidotransferase</fullName>
    </alternativeName>
</protein>
<dbReference type="Pfam" id="PF00117">
    <property type="entry name" value="GATase"/>
    <property type="match status" value="1"/>
</dbReference>
<evidence type="ECO:0000256" key="8">
    <source>
        <dbReference type="ARBA" id="ARBA00022755"/>
    </source>
</evidence>
<evidence type="ECO:0000256" key="9">
    <source>
        <dbReference type="ARBA" id="ARBA00022840"/>
    </source>
</evidence>
<reference evidence="14 15" key="1">
    <citation type="submission" date="2015-03" db="EMBL/GenBank/DDBJ databases">
        <title>Draft genome sequences of two protease-producing strains of Arsukibacterium isolated from two cold and alkaline environments.</title>
        <authorList>
            <person name="Lylloff J.E."/>
            <person name="Skov L.B."/>
            <person name="Jepsen M."/>
            <person name="Hallin P.F."/>
            <person name="Sorensen S.J."/>
            <person name="Stougaard P."/>
            <person name="Glaring M.A."/>
        </authorList>
    </citation>
    <scope>NUCLEOTIDE SEQUENCE [LARGE SCALE GENOMIC DNA]</scope>
    <source>
        <strain evidence="14 15">GCM72</strain>
    </source>
</reference>
<dbReference type="PRINTS" id="PR00097">
    <property type="entry name" value="ANTSNTHASEII"/>
</dbReference>
<evidence type="ECO:0000256" key="3">
    <source>
        <dbReference type="ARBA" id="ARBA00012746"/>
    </source>
</evidence>
<evidence type="ECO:0000256" key="10">
    <source>
        <dbReference type="ARBA" id="ARBA00022962"/>
    </source>
</evidence>
<organism evidence="14 15">
    <name type="scientific">Arsukibacterium ikkense</name>
    <dbReference type="NCBI Taxonomy" id="336831"/>
    <lineage>
        <taxon>Bacteria</taxon>
        <taxon>Pseudomonadati</taxon>
        <taxon>Pseudomonadota</taxon>
        <taxon>Gammaproteobacteria</taxon>
        <taxon>Chromatiales</taxon>
        <taxon>Chromatiaceae</taxon>
        <taxon>Arsukibacterium</taxon>
    </lineage>
</organism>
<dbReference type="PRINTS" id="PR00096">
    <property type="entry name" value="GATASE"/>
</dbReference>
<accession>A0A0M2V8F4</accession>
<evidence type="ECO:0000313" key="14">
    <source>
        <dbReference type="EMBL" id="KKO47112.1"/>
    </source>
</evidence>
<dbReference type="InterPro" id="IPR017926">
    <property type="entry name" value="GATASE"/>
</dbReference>
<dbReference type="AlphaFoldDB" id="A0A0M2V8F4"/>
<dbReference type="RefSeq" id="WP_046555642.1">
    <property type="nucleotide sequence ID" value="NZ_LAHO01000001.1"/>
</dbReference>
<dbReference type="UniPathway" id="UPA00189">
    <property type="reaction ID" value="UER00296"/>
</dbReference>
<comment type="caution">
    <text evidence="14">The sequence shown here is derived from an EMBL/GenBank/DDBJ whole genome shotgun (WGS) entry which is preliminary data.</text>
</comment>
<dbReference type="PANTHER" id="PTHR11922:SF2">
    <property type="entry name" value="GMP SYNTHASE [GLUTAMINE-HYDROLYZING]"/>
    <property type="match status" value="1"/>
</dbReference>
<dbReference type="NCBIfam" id="TIGR00888">
    <property type="entry name" value="guaA_Nterm"/>
    <property type="match status" value="1"/>
</dbReference>